<dbReference type="OrthoDB" id="3265591at2759"/>
<evidence type="ECO:0000256" key="3">
    <source>
        <dbReference type="ARBA" id="ARBA00022723"/>
    </source>
</evidence>
<dbReference type="EMBL" id="AACS02000004">
    <property type="protein sequence ID" value="EAU81533.2"/>
    <property type="molecule type" value="Genomic_DNA"/>
</dbReference>
<evidence type="ECO:0000256" key="2">
    <source>
        <dbReference type="ARBA" id="ARBA00010617"/>
    </source>
</evidence>
<reference evidence="6 7" key="1">
    <citation type="journal article" date="2010" name="Proc. Natl. Acad. Sci. U.S.A.">
        <title>Insights into evolution of multicellular fungi from the assembled chromosomes of the mushroom Coprinopsis cinerea (Coprinus cinereus).</title>
        <authorList>
            <person name="Stajich J.E."/>
            <person name="Wilke S.K."/>
            <person name="Ahren D."/>
            <person name="Au C.H."/>
            <person name="Birren B.W."/>
            <person name="Borodovsky M."/>
            <person name="Burns C."/>
            <person name="Canback B."/>
            <person name="Casselton L.A."/>
            <person name="Cheng C.K."/>
            <person name="Deng J."/>
            <person name="Dietrich F.S."/>
            <person name="Fargo D.C."/>
            <person name="Farman M.L."/>
            <person name="Gathman A.C."/>
            <person name="Goldberg J."/>
            <person name="Guigo R."/>
            <person name="Hoegger P.J."/>
            <person name="Hooker J.B."/>
            <person name="Huggins A."/>
            <person name="James T.Y."/>
            <person name="Kamada T."/>
            <person name="Kilaru S."/>
            <person name="Kodira C."/>
            <person name="Kues U."/>
            <person name="Kupfer D."/>
            <person name="Kwan H.S."/>
            <person name="Lomsadze A."/>
            <person name="Li W."/>
            <person name="Lilly W.W."/>
            <person name="Ma L.J."/>
            <person name="Mackey A.J."/>
            <person name="Manning G."/>
            <person name="Martin F."/>
            <person name="Muraguchi H."/>
            <person name="Natvig D.O."/>
            <person name="Palmerini H."/>
            <person name="Ramesh M.A."/>
            <person name="Rehmeyer C.J."/>
            <person name="Roe B.A."/>
            <person name="Shenoy N."/>
            <person name="Stanke M."/>
            <person name="Ter-Hovhannisyan V."/>
            <person name="Tunlid A."/>
            <person name="Velagapudi R."/>
            <person name="Vision T.J."/>
            <person name="Zeng Q."/>
            <person name="Zolan M.E."/>
            <person name="Pukkila P.J."/>
        </authorList>
    </citation>
    <scope>NUCLEOTIDE SEQUENCE [LARGE SCALE GENOMIC DNA]</scope>
    <source>
        <strain evidence="7">Okayama-7 / 130 / ATCC MYA-4618 / FGSC 9003</strain>
    </source>
</reference>
<keyword evidence="7" id="KW-1185">Reference proteome</keyword>
<comment type="cofactor">
    <cofactor evidence="1">
        <name>heme</name>
        <dbReference type="ChEBI" id="CHEBI:30413"/>
    </cofactor>
</comment>
<dbReference type="GO" id="GO:0016491">
    <property type="term" value="F:oxidoreductase activity"/>
    <property type="evidence" value="ECO:0007669"/>
    <property type="project" value="UniProtKB-KW"/>
</dbReference>
<dbReference type="PANTHER" id="PTHR46206">
    <property type="entry name" value="CYTOCHROME P450"/>
    <property type="match status" value="1"/>
</dbReference>
<evidence type="ECO:0000313" key="6">
    <source>
        <dbReference type="EMBL" id="EAU81533.2"/>
    </source>
</evidence>
<comment type="similarity">
    <text evidence="2">Belongs to the cytochrome P450 family.</text>
</comment>
<dbReference type="VEuPathDB" id="FungiDB:CC1G_12752"/>
<organism evidence="6 7">
    <name type="scientific">Coprinopsis cinerea (strain Okayama-7 / 130 / ATCC MYA-4618 / FGSC 9003)</name>
    <name type="common">Inky cap fungus</name>
    <name type="synonym">Hormographiella aspergillata</name>
    <dbReference type="NCBI Taxonomy" id="240176"/>
    <lineage>
        <taxon>Eukaryota</taxon>
        <taxon>Fungi</taxon>
        <taxon>Dikarya</taxon>
        <taxon>Basidiomycota</taxon>
        <taxon>Agaricomycotina</taxon>
        <taxon>Agaricomycetes</taxon>
        <taxon>Agaricomycetidae</taxon>
        <taxon>Agaricales</taxon>
        <taxon>Agaricineae</taxon>
        <taxon>Psathyrellaceae</taxon>
        <taxon>Coprinopsis</taxon>
    </lineage>
</organism>
<dbReference type="Proteomes" id="UP000001861">
    <property type="component" value="Unassembled WGS sequence"/>
</dbReference>
<comment type="caution">
    <text evidence="6">The sequence shown here is derived from an EMBL/GenBank/DDBJ whole genome shotgun (WGS) entry which is preliminary data.</text>
</comment>
<evidence type="ECO:0000256" key="4">
    <source>
        <dbReference type="ARBA" id="ARBA00023002"/>
    </source>
</evidence>
<dbReference type="InParanoid" id="A8PBV3"/>
<dbReference type="RefSeq" id="XP_001840275.2">
    <property type="nucleotide sequence ID" value="XM_001840223.2"/>
</dbReference>
<gene>
    <name evidence="6" type="ORF">CC1G_12752</name>
</gene>
<dbReference type="HOGENOM" id="CLU_102283_1_0_1"/>
<proteinExistence type="inferred from homology"/>
<dbReference type="AlphaFoldDB" id="A8PBV3"/>
<dbReference type="eggNOG" id="KOG0157">
    <property type="taxonomic scope" value="Eukaryota"/>
</dbReference>
<keyword evidence="3" id="KW-0479">Metal-binding</keyword>
<keyword evidence="5" id="KW-0408">Iron</keyword>
<dbReference type="KEGG" id="cci:CC1G_12752"/>
<accession>A8PBV3</accession>
<keyword evidence="4" id="KW-0560">Oxidoreductase</keyword>
<dbReference type="GO" id="GO:0046872">
    <property type="term" value="F:metal ion binding"/>
    <property type="evidence" value="ECO:0007669"/>
    <property type="project" value="UniProtKB-KW"/>
</dbReference>
<evidence type="ECO:0000256" key="1">
    <source>
        <dbReference type="ARBA" id="ARBA00001971"/>
    </source>
</evidence>
<protein>
    <submittedName>
        <fullName evidence="6">Cytochrome P450</fullName>
    </submittedName>
</protein>
<name>A8PBV3_COPC7</name>
<evidence type="ECO:0000256" key="5">
    <source>
        <dbReference type="ARBA" id="ARBA00023004"/>
    </source>
</evidence>
<evidence type="ECO:0000313" key="7">
    <source>
        <dbReference type="Proteomes" id="UP000001861"/>
    </source>
</evidence>
<dbReference type="GeneID" id="6016917"/>
<dbReference type="OMA" id="IMEEGCR"/>
<sequence>MAYLSVLGFVLAAWIAFQWALFRISERKVRHIPTVGSDGFISSYISAWKFMLNGRKIVQEGYEKHKGSVFKVPTIMTANRWLIVGAGADVADEFKRASEEELSFYDATFELFQRDFILGDLGPPVRKNRYHIDVIRGPLTRGLPLRFEDLKDEIETSVGVFIPLTEDWAPIQVYGKLLHIVSRTTNRIFVGLPPEHRVLQDSGRSDRQYLHRFSPLEFVASLHETPWWKTV</sequence>